<dbReference type="SUPFAM" id="SSF50998">
    <property type="entry name" value="Quinoprotein alcohol dehydrogenase-like"/>
    <property type="match status" value="1"/>
</dbReference>
<dbReference type="InterPro" id="IPR011047">
    <property type="entry name" value="Quinoprotein_ADH-like_sf"/>
</dbReference>
<organism evidence="2 3">
    <name type="scientific">Tropicibacter oceani</name>
    <dbReference type="NCBI Taxonomy" id="3058420"/>
    <lineage>
        <taxon>Bacteria</taxon>
        <taxon>Pseudomonadati</taxon>
        <taxon>Pseudomonadota</taxon>
        <taxon>Alphaproteobacteria</taxon>
        <taxon>Rhodobacterales</taxon>
        <taxon>Roseobacteraceae</taxon>
        <taxon>Tropicibacter</taxon>
    </lineage>
</organism>
<sequence length="671" mass="69618">MTQTVKTMILAALTLLATAAAALAGTIQVAVIPATISGDGDSFALGAEGKTTADLVFDLSMLPPGVTVSGAQLRLVPIGRGAGSQFVRIFETGKPGQSIGSLSVGPGEAPVLSSGNGIADRLMQGGGTLGLTLSTQSVRVDRSYASIKAKASSTRPRLIVEWNDTAPALTQQGARLTYRGAPDDVTPWTLIPVGGARLTGMFAARQILTGPVFVGADVIVIADDGQGPRLVGLNPLKGLSWRYPANQPLQAAPWKYLRVDARGRLLAFRNDGVVTVFDGFGAQGPTGMTDHAIPDLLVSKRPVVSAGGMIAFLGDQKPGDLGNHIYSYSPLPGALALWRSDQTVGKATAPVLSPRMGDHLVYAMVDGPDRGLAIFEAATGLLRFPVDGQGAGFPQGSDLDKFSQFHPVLPVAVPGANGAQEWAYLAGYGAQTGTLEGYADLTLPGRPAQWAAPQSGAMSRCVSPPVAEGDRPAVICVQDKGLRRYDFASGKELCRSDPASGDFVATSNLIGDGAGNVVFWQEDTASSGALHGFDSACQWQFSQPLDGIPARTDGIEVLELRIAPDGMIYLVSTTQLLAIRLMTPGDRRVTAMAAQTQYAASGVLSFAGAQAPAGGPIALYAADRLALAGLSISDGAQVFCTARNGIGFGPGFRVEKGGALRCGFDRFEAPN</sequence>
<dbReference type="Proteomes" id="UP001241605">
    <property type="component" value="Chromosome"/>
</dbReference>
<keyword evidence="3" id="KW-1185">Reference proteome</keyword>
<keyword evidence="1" id="KW-0732">Signal</keyword>
<feature type="chain" id="PRO_5045976565" evidence="1">
    <location>
        <begin position="25"/>
        <end position="671"/>
    </location>
</feature>
<evidence type="ECO:0000313" key="2">
    <source>
        <dbReference type="EMBL" id="WGW02906.1"/>
    </source>
</evidence>
<evidence type="ECO:0000313" key="3">
    <source>
        <dbReference type="Proteomes" id="UP001241605"/>
    </source>
</evidence>
<gene>
    <name evidence="2" type="ORF">QF118_13285</name>
</gene>
<reference evidence="2 3" key="1">
    <citation type="submission" date="2023-05" db="EMBL/GenBank/DDBJ databases">
        <title>YMD87, complete Genome.</title>
        <authorList>
            <person name="Zhang J."/>
            <person name="Xu X."/>
        </authorList>
    </citation>
    <scope>NUCLEOTIDE SEQUENCE [LARGE SCALE GENOMIC DNA]</scope>
    <source>
        <strain evidence="2 3">YMD87</strain>
    </source>
</reference>
<protein>
    <submittedName>
        <fullName evidence="2">Uncharacterized protein</fullName>
    </submittedName>
</protein>
<evidence type="ECO:0000256" key="1">
    <source>
        <dbReference type="SAM" id="SignalP"/>
    </source>
</evidence>
<accession>A0ABY8QE50</accession>
<feature type="signal peptide" evidence="1">
    <location>
        <begin position="1"/>
        <end position="24"/>
    </location>
</feature>
<proteinExistence type="predicted"/>
<dbReference type="EMBL" id="CP124616">
    <property type="protein sequence ID" value="WGW02906.1"/>
    <property type="molecule type" value="Genomic_DNA"/>
</dbReference>
<name>A0ABY8QE50_9RHOB</name>
<dbReference type="RefSeq" id="WP_282299535.1">
    <property type="nucleotide sequence ID" value="NZ_CP124616.1"/>
</dbReference>